<feature type="transmembrane region" description="Helical" evidence="1">
    <location>
        <begin position="12"/>
        <end position="32"/>
    </location>
</feature>
<dbReference type="STRING" id="758820.SAMN00777080_4231"/>
<feature type="transmembrane region" description="Helical" evidence="1">
    <location>
        <begin position="98"/>
        <end position="118"/>
    </location>
</feature>
<evidence type="ECO:0000313" key="3">
    <source>
        <dbReference type="Proteomes" id="UP000192333"/>
    </source>
</evidence>
<sequence>MQTNLKKDILPHLIGVAIFYLVVLFYFSPAVFDGKIIFQYDILQWEGAAKEIMDYRAETGEEALWASRLFSGMPAYLVSFEIPGDITNFLTKVFTLGLPHPVNSLFFGMVSMYILLLSFKVRPEFSIPGAIAFAFNTFHIISLDAGHNAKIWAICLIPLILAGIHLTFSGKRLLGLALFAFGLMLQLKFNHLQITYYTVLIVGIYGIAQLVEAFRAKKIPEFGKALLILVLGACLAIGSNLSRFASVLEYSPFSTRGSSNVSSADSPQQGLDKDYAFNWSQGKVETLTLLVPYLYGGASVEPLPKDSKSEEALRSYGAQAEQITDFVKNGRTYWGDQPGTGGPIYGGAIMVFLFVLGLLYAPKKEKYIFLSIIILSVMLAWGKNLEWFNYAVFDYLPGYNKFRAVTMGLSMALFAIPVLGSLGLEHLFKNNDQKLFVKNLLIAIGSTAGLALLFLVFAGMFSFSGQVDVNFPDWLAEALQEDRKSIMRISALKSIAFILLSAGLIWAAFKNKISLQIAGLSIALLLIIDLWIINKRYLNEEAFQFSPKDQFFAKSPADEKILGDKAYFRVLNLENPFNDARTSYYFNSVGGYHGAKMKRYQEMIENVISPEIQTFIQKAQEGNFDWDGLNSLNMLNTKYIIAGKAENAVFENPKANGIAWFPSNIKRVSTDDEEIRLISEIDTKMDATINEEEFGIVQSGLGQVELTERKPNELSYSVNAEKGGLVVFSEIYYPKGWKVFVNGEESELIRTNYLLRGIVVPDGQSIVKMSFEPESYYSTKTLTILLQYLVVLLLLGSIGFSFYSLNKAGT</sequence>
<feature type="transmembrane region" description="Helical" evidence="1">
    <location>
        <begin position="125"/>
        <end position="143"/>
    </location>
</feature>
<gene>
    <name evidence="2" type="ORF">SAMN00777080_4231</name>
</gene>
<feature type="transmembrane region" description="Helical" evidence="1">
    <location>
        <begin position="226"/>
        <end position="245"/>
    </location>
</feature>
<feature type="transmembrane region" description="Helical" evidence="1">
    <location>
        <begin position="342"/>
        <end position="360"/>
    </location>
</feature>
<feature type="transmembrane region" description="Helical" evidence="1">
    <location>
        <begin position="785"/>
        <end position="805"/>
    </location>
</feature>
<accession>A0A1W2H9V9</accession>
<name>A0A1W2H9V9_9BACT</name>
<proteinExistence type="predicted"/>
<feature type="transmembrane region" description="Helical" evidence="1">
    <location>
        <begin position="367"/>
        <end position="384"/>
    </location>
</feature>
<organism evidence="2 3">
    <name type="scientific">Aquiflexum balticum DSM 16537</name>
    <dbReference type="NCBI Taxonomy" id="758820"/>
    <lineage>
        <taxon>Bacteria</taxon>
        <taxon>Pseudomonadati</taxon>
        <taxon>Bacteroidota</taxon>
        <taxon>Cytophagia</taxon>
        <taxon>Cytophagales</taxon>
        <taxon>Cyclobacteriaceae</taxon>
        <taxon>Aquiflexum</taxon>
    </lineage>
</organism>
<keyword evidence="1" id="KW-0472">Membrane</keyword>
<keyword evidence="1" id="KW-1133">Transmembrane helix</keyword>
<feature type="transmembrane region" description="Helical" evidence="1">
    <location>
        <begin position="404"/>
        <end position="428"/>
    </location>
</feature>
<protein>
    <recommendedName>
        <fullName evidence="4">Membrane protein YfhO</fullName>
    </recommendedName>
</protein>
<dbReference type="EMBL" id="LT838813">
    <property type="protein sequence ID" value="SMD45574.1"/>
    <property type="molecule type" value="Genomic_DNA"/>
</dbReference>
<feature type="transmembrane region" description="Helical" evidence="1">
    <location>
        <begin position="440"/>
        <end position="465"/>
    </location>
</feature>
<dbReference type="PANTHER" id="PTHR38454">
    <property type="entry name" value="INTEGRAL MEMBRANE PROTEIN-RELATED"/>
    <property type="match status" value="1"/>
</dbReference>
<evidence type="ECO:0008006" key="4">
    <source>
        <dbReference type="Google" id="ProtNLM"/>
    </source>
</evidence>
<feature type="transmembrane region" description="Helical" evidence="1">
    <location>
        <begin position="149"/>
        <end position="166"/>
    </location>
</feature>
<dbReference type="OrthoDB" id="9772884at2"/>
<evidence type="ECO:0000256" key="1">
    <source>
        <dbReference type="SAM" id="Phobius"/>
    </source>
</evidence>
<feature type="transmembrane region" description="Helical" evidence="1">
    <location>
        <begin position="513"/>
        <end position="533"/>
    </location>
</feature>
<dbReference type="InterPro" id="IPR018580">
    <property type="entry name" value="Uncharacterised_YfhO"/>
</dbReference>
<dbReference type="AlphaFoldDB" id="A0A1W2H9V9"/>
<reference evidence="3" key="1">
    <citation type="submission" date="2017-04" db="EMBL/GenBank/DDBJ databases">
        <authorList>
            <person name="Varghese N."/>
            <person name="Submissions S."/>
        </authorList>
    </citation>
    <scope>NUCLEOTIDE SEQUENCE [LARGE SCALE GENOMIC DNA]</scope>
    <source>
        <strain evidence="3">DSM 16537</strain>
    </source>
</reference>
<feature type="transmembrane region" description="Helical" evidence="1">
    <location>
        <begin position="485"/>
        <end position="506"/>
    </location>
</feature>
<feature type="transmembrane region" description="Helical" evidence="1">
    <location>
        <begin position="195"/>
        <end position="214"/>
    </location>
</feature>
<evidence type="ECO:0000313" key="2">
    <source>
        <dbReference type="EMBL" id="SMD45574.1"/>
    </source>
</evidence>
<keyword evidence="3" id="KW-1185">Reference proteome</keyword>
<dbReference type="RefSeq" id="WP_084122450.1">
    <property type="nucleotide sequence ID" value="NZ_LT838813.1"/>
</dbReference>
<dbReference type="PANTHER" id="PTHR38454:SF1">
    <property type="entry name" value="INTEGRAL MEMBRANE PROTEIN"/>
    <property type="match status" value="1"/>
</dbReference>
<keyword evidence="1" id="KW-0812">Transmembrane</keyword>
<dbReference type="Proteomes" id="UP000192333">
    <property type="component" value="Chromosome I"/>
</dbReference>